<keyword evidence="1" id="KW-0732">Signal</keyword>
<evidence type="ECO:0000313" key="2">
    <source>
        <dbReference type="EMBL" id="RAK56592.1"/>
    </source>
</evidence>
<dbReference type="AlphaFoldDB" id="A0A328ANJ9"/>
<sequence>MFNRRTLLAAAPMLALAGVAHAAPRTVTVWKTSSCGCCKGWISTMSRAGFHPKVVEVEDVSPIWRKHGVPDELSSCHVAQVGGYVTVGHVPPADIERLLREKPKAIGLTVPGMPIGSPGMEARDGRKEAYNTFLLLPGGKTRVFARHA</sequence>
<dbReference type="Proteomes" id="UP000249725">
    <property type="component" value="Unassembled WGS sequence"/>
</dbReference>
<gene>
    <name evidence="2" type="ORF">DJ018_01010</name>
</gene>
<reference evidence="3" key="1">
    <citation type="submission" date="2018-05" db="EMBL/GenBank/DDBJ databases">
        <authorList>
            <person name="Li X."/>
        </authorList>
    </citation>
    <scope>NUCLEOTIDE SEQUENCE [LARGE SCALE GENOMIC DNA]</scope>
    <source>
        <strain evidence="3">YIM 73061</strain>
    </source>
</reference>
<organism evidence="2 3">
    <name type="scientific">Phenylobacterium deserti</name>
    <dbReference type="NCBI Taxonomy" id="1914756"/>
    <lineage>
        <taxon>Bacteria</taxon>
        <taxon>Pseudomonadati</taxon>
        <taxon>Pseudomonadota</taxon>
        <taxon>Alphaproteobacteria</taxon>
        <taxon>Caulobacterales</taxon>
        <taxon>Caulobacteraceae</taxon>
        <taxon>Phenylobacterium</taxon>
    </lineage>
</organism>
<protein>
    <submittedName>
        <fullName evidence="2">DUF411 domain-containing protein</fullName>
    </submittedName>
</protein>
<proteinExistence type="predicted"/>
<dbReference type="OrthoDB" id="14727at2"/>
<feature type="signal peptide" evidence="1">
    <location>
        <begin position="1"/>
        <end position="22"/>
    </location>
</feature>
<dbReference type="Pfam" id="PF04214">
    <property type="entry name" value="DUF411"/>
    <property type="match status" value="1"/>
</dbReference>
<evidence type="ECO:0000313" key="3">
    <source>
        <dbReference type="Proteomes" id="UP000249725"/>
    </source>
</evidence>
<dbReference type="EMBL" id="QFYR01000001">
    <property type="protein sequence ID" value="RAK56592.1"/>
    <property type="molecule type" value="Genomic_DNA"/>
</dbReference>
<feature type="chain" id="PRO_5016331774" evidence="1">
    <location>
        <begin position="23"/>
        <end position="148"/>
    </location>
</feature>
<name>A0A328ANJ9_9CAUL</name>
<comment type="caution">
    <text evidence="2">The sequence shown here is derived from an EMBL/GenBank/DDBJ whole genome shotgun (WGS) entry which is preliminary data.</text>
</comment>
<accession>A0A328ANJ9</accession>
<dbReference type="InterPro" id="IPR007332">
    <property type="entry name" value="DUF411"/>
</dbReference>
<evidence type="ECO:0000256" key="1">
    <source>
        <dbReference type="SAM" id="SignalP"/>
    </source>
</evidence>
<dbReference type="RefSeq" id="WP_111512943.1">
    <property type="nucleotide sequence ID" value="NZ_QFYR01000001.1"/>
</dbReference>
<keyword evidence="3" id="KW-1185">Reference proteome</keyword>